<feature type="domain" description="MENTAL" evidence="7">
    <location>
        <begin position="279"/>
        <end position="450"/>
    </location>
</feature>
<comment type="caution">
    <text evidence="8">The sequence shown here is derived from an EMBL/GenBank/DDBJ whole genome shotgun (WGS) entry which is preliminary data.</text>
</comment>
<dbReference type="GO" id="GO:0015485">
    <property type="term" value="F:cholesterol binding"/>
    <property type="evidence" value="ECO:0007669"/>
    <property type="project" value="TreeGrafter"/>
</dbReference>
<dbReference type="EMBL" id="CAJNOK010001065">
    <property type="protein sequence ID" value="CAF0791230.1"/>
    <property type="molecule type" value="Genomic_DNA"/>
</dbReference>
<comment type="similarity">
    <text evidence="4">Belongs to the cytochrome b5 family. MAPR subfamily.</text>
</comment>
<dbReference type="GO" id="GO:0005789">
    <property type="term" value="C:endoplasmic reticulum membrane"/>
    <property type="evidence" value="ECO:0007669"/>
    <property type="project" value="TreeGrafter"/>
</dbReference>
<dbReference type="GO" id="GO:0031902">
    <property type="term" value="C:late endosome membrane"/>
    <property type="evidence" value="ECO:0007669"/>
    <property type="project" value="TreeGrafter"/>
</dbReference>
<feature type="transmembrane region" description="Helical" evidence="5">
    <location>
        <begin position="32"/>
        <end position="54"/>
    </location>
</feature>
<dbReference type="InterPro" id="IPR036400">
    <property type="entry name" value="Cyt_B5-like_heme/steroid_sf"/>
</dbReference>
<dbReference type="InterPro" id="IPR002913">
    <property type="entry name" value="START_lipid-bd_dom"/>
</dbReference>
<feature type="domain" description="START" evidence="6">
    <location>
        <begin position="449"/>
        <end position="612"/>
    </location>
</feature>
<evidence type="ECO:0000313" key="9">
    <source>
        <dbReference type="EMBL" id="CAF0791230.1"/>
    </source>
</evidence>
<dbReference type="AlphaFoldDB" id="A0A813QMQ9"/>
<dbReference type="PROSITE" id="PS50848">
    <property type="entry name" value="START"/>
    <property type="match status" value="1"/>
</dbReference>
<evidence type="ECO:0000256" key="4">
    <source>
        <dbReference type="ARBA" id="ARBA00038357"/>
    </source>
</evidence>
<dbReference type="SUPFAM" id="SSF55961">
    <property type="entry name" value="Bet v1-like"/>
    <property type="match status" value="1"/>
</dbReference>
<feature type="transmembrane region" description="Helical" evidence="5">
    <location>
        <begin position="286"/>
        <end position="304"/>
    </location>
</feature>
<organism evidence="8 12">
    <name type="scientific">Didymodactylos carnosus</name>
    <dbReference type="NCBI Taxonomy" id="1234261"/>
    <lineage>
        <taxon>Eukaryota</taxon>
        <taxon>Metazoa</taxon>
        <taxon>Spiralia</taxon>
        <taxon>Gnathifera</taxon>
        <taxon>Rotifera</taxon>
        <taxon>Eurotatoria</taxon>
        <taxon>Bdelloidea</taxon>
        <taxon>Philodinida</taxon>
        <taxon>Philodinidae</taxon>
        <taxon>Didymodactylos</taxon>
    </lineage>
</organism>
<dbReference type="PRINTS" id="PR00978">
    <property type="entry name" value="STARPROTEIN"/>
</dbReference>
<dbReference type="InterPro" id="IPR001199">
    <property type="entry name" value="Cyt_B5-like_heme/steroid-bd"/>
</dbReference>
<evidence type="ECO:0000313" key="8">
    <source>
        <dbReference type="EMBL" id="CAF0769189.1"/>
    </source>
</evidence>
<dbReference type="SMART" id="SM00234">
    <property type="entry name" value="START"/>
    <property type="match status" value="1"/>
</dbReference>
<dbReference type="Gene3D" id="3.30.530.20">
    <property type="match status" value="1"/>
</dbReference>
<reference evidence="8" key="1">
    <citation type="submission" date="2021-02" db="EMBL/GenBank/DDBJ databases">
        <authorList>
            <person name="Nowell W R."/>
        </authorList>
    </citation>
    <scope>NUCLEOTIDE SEQUENCE</scope>
</reference>
<dbReference type="PANTHER" id="PTHR46121:SF1">
    <property type="entry name" value="STARD3 N-TERMINAL-LIKE PROTEIN"/>
    <property type="match status" value="1"/>
</dbReference>
<dbReference type="Proteomes" id="UP000677228">
    <property type="component" value="Unassembled WGS sequence"/>
</dbReference>
<dbReference type="EMBL" id="CAJOBC010000184">
    <property type="protein sequence ID" value="CAF3551131.1"/>
    <property type="molecule type" value="Genomic_DNA"/>
</dbReference>
<evidence type="ECO:0000256" key="2">
    <source>
        <dbReference type="ARBA" id="ARBA00022692"/>
    </source>
</evidence>
<proteinExistence type="inferred from homology"/>
<dbReference type="InterPro" id="IPR023393">
    <property type="entry name" value="START-like_dom_sf"/>
</dbReference>
<evidence type="ECO:0000256" key="3">
    <source>
        <dbReference type="ARBA" id="ARBA00023136"/>
    </source>
</evidence>
<evidence type="ECO:0000313" key="11">
    <source>
        <dbReference type="EMBL" id="CAF3573828.1"/>
    </source>
</evidence>
<keyword evidence="12" id="KW-1185">Reference proteome</keyword>
<keyword evidence="5" id="KW-1133">Transmembrane helix</keyword>
<dbReference type="EMBL" id="CAJNOQ010000184">
    <property type="protein sequence ID" value="CAF0769189.1"/>
    <property type="molecule type" value="Genomic_DNA"/>
</dbReference>
<dbReference type="Proteomes" id="UP000663829">
    <property type="component" value="Unassembled WGS sequence"/>
</dbReference>
<dbReference type="InterPro" id="IPR019498">
    <property type="entry name" value="MENTAL"/>
</dbReference>
<dbReference type="Pfam" id="PF10457">
    <property type="entry name" value="MENTAL"/>
    <property type="match status" value="1"/>
</dbReference>
<dbReference type="Proteomes" id="UP000681722">
    <property type="component" value="Unassembled WGS sequence"/>
</dbReference>
<dbReference type="Pfam" id="PF01852">
    <property type="entry name" value="START"/>
    <property type="match status" value="1"/>
</dbReference>
<dbReference type="SUPFAM" id="SSF55856">
    <property type="entry name" value="Cytochrome b5-like heme/steroid binding domain"/>
    <property type="match status" value="1"/>
</dbReference>
<dbReference type="PROSITE" id="PS51439">
    <property type="entry name" value="MENTAL"/>
    <property type="match status" value="1"/>
</dbReference>
<evidence type="ECO:0000259" key="6">
    <source>
        <dbReference type="PROSITE" id="PS50848"/>
    </source>
</evidence>
<dbReference type="GO" id="GO:0140284">
    <property type="term" value="C:endoplasmic reticulum-endosome membrane contact site"/>
    <property type="evidence" value="ECO:0007669"/>
    <property type="project" value="TreeGrafter"/>
</dbReference>
<dbReference type="InterPro" id="IPR051869">
    <property type="entry name" value="STARD3"/>
</dbReference>
<dbReference type="Pfam" id="PF00173">
    <property type="entry name" value="Cyt-b5"/>
    <property type="match status" value="1"/>
</dbReference>
<keyword evidence="2 5" id="KW-0812">Transmembrane</keyword>
<dbReference type="EMBL" id="CAJOBA010001065">
    <property type="protein sequence ID" value="CAF3573828.1"/>
    <property type="molecule type" value="Genomic_DNA"/>
</dbReference>
<evidence type="ECO:0000313" key="12">
    <source>
        <dbReference type="Proteomes" id="UP000663829"/>
    </source>
</evidence>
<evidence type="ECO:0000256" key="5">
    <source>
        <dbReference type="SAM" id="Phobius"/>
    </source>
</evidence>
<dbReference type="GO" id="GO:0030301">
    <property type="term" value="P:cholesterol transport"/>
    <property type="evidence" value="ECO:0007669"/>
    <property type="project" value="TreeGrafter"/>
</dbReference>
<dbReference type="Proteomes" id="UP000682733">
    <property type="component" value="Unassembled WGS sequence"/>
</dbReference>
<keyword evidence="3 5" id="KW-0472">Membrane</keyword>
<name>A0A813QMQ9_9BILA</name>
<dbReference type="Gene3D" id="3.10.120.10">
    <property type="entry name" value="Cytochrome b5-like heme/steroid binding domain"/>
    <property type="match status" value="1"/>
</dbReference>
<dbReference type="OrthoDB" id="547796at2759"/>
<dbReference type="GO" id="GO:0099044">
    <property type="term" value="P:vesicle tethering to endoplasmic reticulum"/>
    <property type="evidence" value="ECO:0007669"/>
    <property type="project" value="TreeGrafter"/>
</dbReference>
<dbReference type="SMART" id="SM01117">
    <property type="entry name" value="Cyt-b5"/>
    <property type="match status" value="1"/>
</dbReference>
<sequence length="624" mass="71259">MEESKPQSETNSTTATFVGQTLLLFRRLAYDIWTSPVNLILVILIVLLLIKLYLMKRKPNDTAEPAPVQLPKMKKCDMTLAELHKYDGKNSDGRVLTAIYGDIFDVSRRIDLYGPGGSYCTFAGRDATRALAKMQLDASLFTEDYDNLENLTDNERSTARAWHDDFKDKYDIVGRVLRPGESPTVYTDEVDSAQMNDFKNFYSSKDHDNKKMFSPTLRCVICQTSRCDQPLHTEQATDTLNLVNKRLTNLYQNQTSLTSTNLSLNESTPFIHSQTRRRMYQVRRTFLLIVAFDLIFMILLWIIYDQILNRTIIDAFHIEIEQYSIKTSLFDVVELSALRFILLMVPYAIMRWSHLIFVSVINERPSDQEPLINDNNTPDYHSITMRSSIDRQSFYSPIPSVDGSDVDDVTNEDFRNVLTDTEASAIGTPTSIDFEPQEDYEKCADDVMEELWKIFKDTDGWSLELKSNDGEHTVVSKTYPKWSKVFKLTVLEVVNTNLFISYQLTPEQAHGVVAKRDFVNLSVRRFIDNVAVLGARACLHINAPPKDNCVRGENGPTAYIIEKIDDSTSKFTWILNVDLKGWLPQYIINQSLASVQIELIESLRKYVSKTTAISPSITTTASSI</sequence>
<evidence type="ECO:0000313" key="10">
    <source>
        <dbReference type="EMBL" id="CAF3551131.1"/>
    </source>
</evidence>
<dbReference type="GO" id="GO:0005765">
    <property type="term" value="C:lysosomal membrane"/>
    <property type="evidence" value="ECO:0007669"/>
    <property type="project" value="TreeGrafter"/>
</dbReference>
<dbReference type="InterPro" id="IPR000799">
    <property type="entry name" value="StAR-like"/>
</dbReference>
<evidence type="ECO:0000259" key="7">
    <source>
        <dbReference type="PROSITE" id="PS51439"/>
    </source>
</evidence>
<accession>A0A813QMQ9</accession>
<evidence type="ECO:0000256" key="1">
    <source>
        <dbReference type="ARBA" id="ARBA00004141"/>
    </source>
</evidence>
<gene>
    <name evidence="8" type="ORF">GPM918_LOCUS1829</name>
    <name evidence="9" type="ORF">OVA965_LOCUS4142</name>
    <name evidence="10" type="ORF">SRO942_LOCUS1829</name>
    <name evidence="11" type="ORF">TMI583_LOCUS4140</name>
</gene>
<dbReference type="FunFam" id="3.10.120.10:FF:000003">
    <property type="entry name" value="membrane-associated progesterone receptor component 1"/>
    <property type="match status" value="1"/>
</dbReference>
<comment type="subcellular location">
    <subcellularLocation>
        <location evidence="1">Membrane</location>
        <topology evidence="1">Multi-pass membrane protein</topology>
    </subcellularLocation>
</comment>
<protein>
    <submittedName>
        <fullName evidence="8">Uncharacterized protein</fullName>
    </submittedName>
</protein>
<dbReference type="PANTHER" id="PTHR46121">
    <property type="entry name" value="STEROIDOGENIC ACUTE REGULATORY PROTEIN-LIKE"/>
    <property type="match status" value="1"/>
</dbReference>